<dbReference type="AlphaFoldDB" id="A0A1B6QEF8"/>
<dbReference type="PANTHER" id="PTHR33737">
    <property type="entry name" value="OS05G0121800 PROTEIN"/>
    <property type="match status" value="1"/>
</dbReference>
<dbReference type="OMA" id="ESESWVM"/>
<name>A0A1B6QEF8_SORBI</name>
<dbReference type="PANTHER" id="PTHR33737:SF22">
    <property type="entry name" value="OS05G0121800 PROTEIN"/>
    <property type="match status" value="1"/>
</dbReference>
<proteinExistence type="predicted"/>
<gene>
    <name evidence="2" type="ORF">SORBI_3002G315400</name>
</gene>
<feature type="compositionally biased region" description="Polar residues" evidence="1">
    <location>
        <begin position="301"/>
        <end position="319"/>
    </location>
</feature>
<organism evidence="2 3">
    <name type="scientific">Sorghum bicolor</name>
    <name type="common">Sorghum</name>
    <name type="synonym">Sorghum vulgare</name>
    <dbReference type="NCBI Taxonomy" id="4558"/>
    <lineage>
        <taxon>Eukaryota</taxon>
        <taxon>Viridiplantae</taxon>
        <taxon>Streptophyta</taxon>
        <taxon>Embryophyta</taxon>
        <taxon>Tracheophyta</taxon>
        <taxon>Spermatophyta</taxon>
        <taxon>Magnoliopsida</taxon>
        <taxon>Liliopsida</taxon>
        <taxon>Poales</taxon>
        <taxon>Poaceae</taxon>
        <taxon>PACMAD clade</taxon>
        <taxon>Panicoideae</taxon>
        <taxon>Andropogonodae</taxon>
        <taxon>Andropogoneae</taxon>
        <taxon>Sorghinae</taxon>
        <taxon>Sorghum</taxon>
    </lineage>
</organism>
<reference evidence="2 3" key="1">
    <citation type="journal article" date="2009" name="Nature">
        <title>The Sorghum bicolor genome and the diversification of grasses.</title>
        <authorList>
            <person name="Paterson A.H."/>
            <person name="Bowers J.E."/>
            <person name="Bruggmann R."/>
            <person name="Dubchak I."/>
            <person name="Grimwood J."/>
            <person name="Gundlach H."/>
            <person name="Haberer G."/>
            <person name="Hellsten U."/>
            <person name="Mitros T."/>
            <person name="Poliakov A."/>
            <person name="Schmutz J."/>
            <person name="Spannagl M."/>
            <person name="Tang H."/>
            <person name="Wang X."/>
            <person name="Wicker T."/>
            <person name="Bharti A.K."/>
            <person name="Chapman J."/>
            <person name="Feltus F.A."/>
            <person name="Gowik U."/>
            <person name="Grigoriev I.V."/>
            <person name="Lyons E."/>
            <person name="Maher C.A."/>
            <person name="Martis M."/>
            <person name="Narechania A."/>
            <person name="Otillar R.P."/>
            <person name="Penning B.W."/>
            <person name="Salamov A.A."/>
            <person name="Wang Y."/>
            <person name="Zhang L."/>
            <person name="Carpita N.C."/>
            <person name="Freeling M."/>
            <person name="Gingle A.R."/>
            <person name="Hash C.T."/>
            <person name="Keller B."/>
            <person name="Klein P."/>
            <person name="Kresovich S."/>
            <person name="McCann M.C."/>
            <person name="Ming R."/>
            <person name="Peterson D.G."/>
            <person name="Mehboob-ur-Rahman"/>
            <person name="Ware D."/>
            <person name="Westhoff P."/>
            <person name="Mayer K.F."/>
            <person name="Messing J."/>
            <person name="Rokhsar D.S."/>
        </authorList>
    </citation>
    <scope>NUCLEOTIDE SEQUENCE [LARGE SCALE GENOMIC DNA]</scope>
    <source>
        <strain evidence="3">cv. BTx623</strain>
    </source>
</reference>
<reference evidence="3" key="2">
    <citation type="journal article" date="2018" name="Plant J.">
        <title>The Sorghum bicolor reference genome: improved assembly, gene annotations, a transcriptome atlas, and signatures of genome organization.</title>
        <authorList>
            <person name="McCormick R.F."/>
            <person name="Truong S.K."/>
            <person name="Sreedasyam A."/>
            <person name="Jenkins J."/>
            <person name="Shu S."/>
            <person name="Sims D."/>
            <person name="Kennedy M."/>
            <person name="Amirebrahimi M."/>
            <person name="Weers B.D."/>
            <person name="McKinley B."/>
            <person name="Mattison A."/>
            <person name="Morishige D.T."/>
            <person name="Grimwood J."/>
            <person name="Schmutz J."/>
            <person name="Mullet J.E."/>
        </authorList>
    </citation>
    <scope>NUCLEOTIDE SEQUENCE [LARGE SCALE GENOMIC DNA]</scope>
    <source>
        <strain evidence="3">cv. BTx623</strain>
    </source>
</reference>
<keyword evidence="3" id="KW-1185">Reference proteome</keyword>
<feature type="compositionally biased region" description="Polar residues" evidence="1">
    <location>
        <begin position="353"/>
        <end position="366"/>
    </location>
</feature>
<feature type="compositionally biased region" description="Basic and acidic residues" evidence="1">
    <location>
        <begin position="64"/>
        <end position="75"/>
    </location>
</feature>
<feature type="compositionally biased region" description="Polar residues" evidence="1">
    <location>
        <begin position="399"/>
        <end position="421"/>
    </location>
</feature>
<dbReference type="EMBL" id="CM000761">
    <property type="protein sequence ID" value="KXG36299.1"/>
    <property type="molecule type" value="Genomic_DNA"/>
</dbReference>
<sequence length="749" mass="78806">MEALSLIDVSAEDDLLYDLASPDPPRPDPPRSGSLVGAAATSSVGSPSAAGRAADPDGVMVDQARPERTESPEQRKAKKGVNLRKSLAWDSAFFTSEGVLDTEELAIVNSTFRKTQGSRLPGIMEEMRRSGESTTSTLEGETWAMESLETELFDNVRASIQRSLGKPDKVPGRPVAGSNTPKAIVNVPRVAAKKGVDRMAQPKIRAPVSTSQGAGGRQRPQATTKEPVAARVNLPGVVEAKVSTKPPRALPRVAMMRSSTNTAIISGVSDKRSSTGGAVNRQAAGKTASTSAGQRSGGGTNSTSISKSGPFTLATSSHGVTMDSKPDTKTKPATLSNKNRTAQRVPVRPASKSGISKTIPSRSSGNKIPAKGHADRASPSISPSSSMDSMSSVISGASTASTVGRISHTSESLNALSPSLRKSNDCPPTPKLRPPIVTEGHSSGTVASGDNLKATAEITNQGKCFKPSGLRRPTPYIGFFDAEKNNDQNIGQQVQPQHSKIACLPGSPKSQSMNVNATPAAYGQQESKLTAAPHEESCASKSKVVKPLPLMVEVEPFKVAEPACTNLTDPVVARPEAAQPQSMDIQHLLPATPNSHPTFGQQVLKPIAAPHEISACKSNTAKAPLEAMQPDVEAPLEALPMEVEPFKVDKPEACRHLSSPVVVKPNDKSFDQNAGGLLQQQLVADPEACTRKTETVVDADYSKENIPALHQNIQPNVDASSFVDLLTQKIPSISLGEATPNVAPRSCKE</sequence>
<evidence type="ECO:0000313" key="3">
    <source>
        <dbReference type="Proteomes" id="UP000000768"/>
    </source>
</evidence>
<dbReference type="OrthoDB" id="1931260at2759"/>
<feature type="compositionally biased region" description="Low complexity" evidence="1">
    <location>
        <begin position="377"/>
        <end position="398"/>
    </location>
</feature>
<dbReference type="Gramene" id="KXG36299">
    <property type="protein sequence ID" value="KXG36299"/>
    <property type="gene ID" value="SORBI_3002G315400"/>
</dbReference>
<dbReference type="Proteomes" id="UP000000768">
    <property type="component" value="Chromosome 2"/>
</dbReference>
<dbReference type="InParanoid" id="A0A1B6QEF8"/>
<accession>A0A1B6QEF8</accession>
<dbReference type="eggNOG" id="ENOG502S2N9">
    <property type="taxonomic scope" value="Eukaryota"/>
</dbReference>
<protein>
    <submittedName>
        <fullName evidence="2">Uncharacterized protein</fullName>
    </submittedName>
</protein>
<feature type="region of interest" description="Disordered" evidence="1">
    <location>
        <begin position="17"/>
        <end position="81"/>
    </location>
</feature>
<feature type="compositionally biased region" description="Polar residues" evidence="1">
    <location>
        <begin position="331"/>
        <end position="342"/>
    </location>
</feature>
<evidence type="ECO:0000313" key="2">
    <source>
        <dbReference type="EMBL" id="KXG36299.1"/>
    </source>
</evidence>
<evidence type="ECO:0000256" key="1">
    <source>
        <dbReference type="SAM" id="MobiDB-lite"/>
    </source>
</evidence>
<dbReference type="FunCoup" id="A0A1B6QEF8">
    <property type="interactions" value="165"/>
</dbReference>
<feature type="region of interest" description="Disordered" evidence="1">
    <location>
        <begin position="163"/>
        <end position="450"/>
    </location>
</feature>
<dbReference type="InterPro" id="IPR045882">
    <property type="entry name" value="GPT1/2"/>
</dbReference>
<dbReference type="GO" id="GO:0008017">
    <property type="term" value="F:microtubule binding"/>
    <property type="evidence" value="ECO:0007669"/>
    <property type="project" value="InterPro"/>
</dbReference>